<feature type="region of interest" description="Disordered" evidence="1">
    <location>
        <begin position="441"/>
        <end position="483"/>
    </location>
</feature>
<dbReference type="Proteomes" id="UP000649179">
    <property type="component" value="Unassembled WGS sequence"/>
</dbReference>
<dbReference type="Gene3D" id="1.20.150.30">
    <property type="entry name" value="Zincin-like metallopeptidase, N-terminal domain"/>
    <property type="match status" value="1"/>
</dbReference>
<reference evidence="2" key="1">
    <citation type="journal article" date="2014" name="Int. J. Syst. Evol. Microbiol.">
        <title>Complete genome sequence of Corynebacterium casei LMG S-19264T (=DSM 44701T), isolated from a smear-ripened cheese.</title>
        <authorList>
            <consortium name="US DOE Joint Genome Institute (JGI-PGF)"/>
            <person name="Walter F."/>
            <person name="Albersmeier A."/>
            <person name="Kalinowski J."/>
            <person name="Ruckert C."/>
        </authorList>
    </citation>
    <scope>NUCLEOTIDE SEQUENCE</scope>
    <source>
        <strain evidence="2">CGMCC 1.16067</strain>
    </source>
</reference>
<dbReference type="InterPro" id="IPR018766">
    <property type="entry name" value="Zinicin_2"/>
</dbReference>
<reference evidence="2" key="2">
    <citation type="submission" date="2020-09" db="EMBL/GenBank/DDBJ databases">
        <authorList>
            <person name="Sun Q."/>
            <person name="Zhou Y."/>
        </authorList>
    </citation>
    <scope>NUCLEOTIDE SEQUENCE</scope>
    <source>
        <strain evidence="2">CGMCC 1.16067</strain>
    </source>
</reference>
<dbReference type="RefSeq" id="WP_188779141.1">
    <property type="nucleotide sequence ID" value="NZ_BMKQ01000001.1"/>
</dbReference>
<dbReference type="EMBL" id="BMKQ01000001">
    <property type="protein sequence ID" value="GGF41496.1"/>
    <property type="molecule type" value="Genomic_DNA"/>
</dbReference>
<dbReference type="PANTHER" id="PTHR39420">
    <property type="match status" value="1"/>
</dbReference>
<evidence type="ECO:0000313" key="3">
    <source>
        <dbReference type="Proteomes" id="UP000649179"/>
    </source>
</evidence>
<comment type="caution">
    <text evidence="2">The sequence shown here is derived from an EMBL/GenBank/DDBJ whole genome shotgun (WGS) entry which is preliminary data.</text>
</comment>
<sequence length="483" mass="50839">MPDNPSGNLPGDPEDPDHSRDDSSGGSGQNPFAGTPFEQIFSAFGGGAGGEGMAGMFGGQGGQMPDLNALLGQVQSLMTPYDGPVNWTLANDIARKSVAQQPDPTPGRPDRDRVADSVRLADHWLDAVTPLASGVTVGAAWSRAEWVEQTAEVWKRLVEPVAEHVNGAVNGALGDQMPEEARAMAGPLMGMLGKLGGTMFGSQVGQALGGLAGEVLTASDIGLPLGPAGQAALVTTNVAAFAEGLDVSEDDVVLYLALRECAHQRLFAQVPWLRQHLLSAVEEYGRGMRIDVSGIESKLQGLDPTNLAGMQEAMEGGLFEPEQTPAQKTALAKLETTLALVEGWVDEVVGQATETRMPAASKLHEAVRRRRAAGGPAEQTFAALVGLELRPRRLRDASTLWGSLRSRQGQDARDAVWAHPDLLPTAADLDDPLVFRADLEQPAELSDDDFDSELGRLLSGELPDAPDEREDGGDGTDQGPGAG</sequence>
<organism evidence="2 3">
    <name type="scientific">Marmoricola endophyticus</name>
    <dbReference type="NCBI Taxonomy" id="2040280"/>
    <lineage>
        <taxon>Bacteria</taxon>
        <taxon>Bacillati</taxon>
        <taxon>Actinomycetota</taxon>
        <taxon>Actinomycetes</taxon>
        <taxon>Propionibacteriales</taxon>
        <taxon>Nocardioidaceae</taxon>
        <taxon>Marmoricola</taxon>
    </lineage>
</organism>
<dbReference type="GO" id="GO:0016787">
    <property type="term" value="F:hydrolase activity"/>
    <property type="evidence" value="ECO:0007669"/>
    <property type="project" value="UniProtKB-KW"/>
</dbReference>
<feature type="compositionally biased region" description="Acidic residues" evidence="1">
    <location>
        <begin position="464"/>
        <end position="474"/>
    </location>
</feature>
<feature type="region of interest" description="Disordered" evidence="1">
    <location>
        <begin position="1"/>
        <end position="45"/>
    </location>
</feature>
<evidence type="ECO:0000256" key="1">
    <source>
        <dbReference type="SAM" id="MobiDB-lite"/>
    </source>
</evidence>
<dbReference type="NCBIfam" id="TIGR03624">
    <property type="entry name" value="putative hydrolase"/>
    <property type="match status" value="1"/>
</dbReference>
<gene>
    <name evidence="2" type="ORF">GCM10011519_14130</name>
</gene>
<dbReference type="InterPro" id="IPR042271">
    <property type="entry name" value="Zinicin_2_N"/>
</dbReference>
<name>A0A917BFG0_9ACTN</name>
<accession>A0A917BFG0</accession>
<evidence type="ECO:0000313" key="2">
    <source>
        <dbReference type="EMBL" id="GGF41496.1"/>
    </source>
</evidence>
<dbReference type="SUPFAM" id="SSF55486">
    <property type="entry name" value="Metalloproteases ('zincins'), catalytic domain"/>
    <property type="match status" value="1"/>
</dbReference>
<keyword evidence="2" id="KW-0378">Hydrolase</keyword>
<protein>
    <submittedName>
        <fullName evidence="2">Hydrolase</fullName>
    </submittedName>
</protein>
<dbReference type="AlphaFoldDB" id="A0A917BFG0"/>
<dbReference type="PANTHER" id="PTHR39420:SF2">
    <property type="entry name" value="HYDROLASE"/>
    <property type="match status" value="1"/>
</dbReference>
<proteinExistence type="predicted"/>
<dbReference type="Pfam" id="PF10103">
    <property type="entry name" value="Zincin_2"/>
    <property type="match status" value="1"/>
</dbReference>
<keyword evidence="3" id="KW-1185">Reference proteome</keyword>